<dbReference type="Proteomes" id="UP001189429">
    <property type="component" value="Unassembled WGS sequence"/>
</dbReference>
<name>A0ABN9QLV5_9DINO</name>
<organism evidence="2 3">
    <name type="scientific">Prorocentrum cordatum</name>
    <dbReference type="NCBI Taxonomy" id="2364126"/>
    <lineage>
        <taxon>Eukaryota</taxon>
        <taxon>Sar</taxon>
        <taxon>Alveolata</taxon>
        <taxon>Dinophyceae</taxon>
        <taxon>Prorocentrales</taxon>
        <taxon>Prorocentraceae</taxon>
        <taxon>Prorocentrum</taxon>
    </lineage>
</organism>
<evidence type="ECO:0000313" key="3">
    <source>
        <dbReference type="Proteomes" id="UP001189429"/>
    </source>
</evidence>
<gene>
    <name evidence="2" type="ORF">PCOR1329_LOCUS12566</name>
</gene>
<feature type="region of interest" description="Disordered" evidence="1">
    <location>
        <begin position="143"/>
        <end position="171"/>
    </location>
</feature>
<keyword evidence="3" id="KW-1185">Reference proteome</keyword>
<dbReference type="EMBL" id="CAUYUJ010003678">
    <property type="protein sequence ID" value="CAK0806269.1"/>
    <property type="molecule type" value="Genomic_DNA"/>
</dbReference>
<evidence type="ECO:0000256" key="1">
    <source>
        <dbReference type="SAM" id="MobiDB-lite"/>
    </source>
</evidence>
<sequence>MRAKIISPADRNSAVGLREEEEEEEEEGVEGVHAARALVLARPTPRPRIGDVPKRAGGRRASMLAWAAGGPPPWGHDRRRNRYPYLYHPARFHLYGPPGRPSSPPLDPPRNPVRTHPGRGLGGSGSEYLLVSLHEACMGGAGMGGERQVHPPSQRGSGIYGPGSIQTRVSRGGRGASVIRLRPATACLTARLWDSG</sequence>
<reference evidence="2" key="1">
    <citation type="submission" date="2023-10" db="EMBL/GenBank/DDBJ databases">
        <authorList>
            <person name="Chen Y."/>
            <person name="Shah S."/>
            <person name="Dougan E. K."/>
            <person name="Thang M."/>
            <person name="Chan C."/>
        </authorList>
    </citation>
    <scope>NUCLEOTIDE SEQUENCE [LARGE SCALE GENOMIC DNA]</scope>
</reference>
<feature type="compositionally biased region" description="Acidic residues" evidence="1">
    <location>
        <begin position="19"/>
        <end position="29"/>
    </location>
</feature>
<evidence type="ECO:0000313" key="2">
    <source>
        <dbReference type="EMBL" id="CAK0806269.1"/>
    </source>
</evidence>
<comment type="caution">
    <text evidence="2">The sequence shown here is derived from an EMBL/GenBank/DDBJ whole genome shotgun (WGS) entry which is preliminary data.</text>
</comment>
<feature type="region of interest" description="Disordered" evidence="1">
    <location>
        <begin position="1"/>
        <end position="32"/>
    </location>
</feature>
<protein>
    <submittedName>
        <fullName evidence="2">Uncharacterized protein</fullName>
    </submittedName>
</protein>
<proteinExistence type="predicted"/>
<accession>A0ABN9QLV5</accession>
<feature type="compositionally biased region" description="Pro residues" evidence="1">
    <location>
        <begin position="98"/>
        <end position="111"/>
    </location>
</feature>
<feature type="region of interest" description="Disordered" evidence="1">
    <location>
        <begin position="96"/>
        <end position="125"/>
    </location>
</feature>